<dbReference type="Pfam" id="PF00733">
    <property type="entry name" value="Asn_synthase"/>
    <property type="match status" value="1"/>
</dbReference>
<evidence type="ECO:0000256" key="3">
    <source>
        <dbReference type="ARBA" id="ARBA00012737"/>
    </source>
</evidence>
<evidence type="ECO:0000313" key="13">
    <source>
        <dbReference type="Proteomes" id="UP000255334"/>
    </source>
</evidence>
<dbReference type="InterPro" id="IPR033738">
    <property type="entry name" value="AsnB_N"/>
</dbReference>
<comment type="caution">
    <text evidence="12">The sequence shown here is derived from an EMBL/GenBank/DDBJ whole genome shotgun (WGS) entry which is preliminary data.</text>
</comment>
<evidence type="ECO:0000256" key="4">
    <source>
        <dbReference type="ARBA" id="ARBA00022741"/>
    </source>
</evidence>
<dbReference type="RefSeq" id="WP_115479180.1">
    <property type="nucleotide sequence ID" value="NZ_QRBF01000006.1"/>
</dbReference>
<dbReference type="Proteomes" id="UP000255334">
    <property type="component" value="Unassembled WGS sequence"/>
</dbReference>
<gene>
    <name evidence="12" type="primary">asnB</name>
    <name evidence="12" type="ORF">DWU99_16600</name>
</gene>
<evidence type="ECO:0000256" key="8">
    <source>
        <dbReference type="PIRSR" id="PIRSR001589-1"/>
    </source>
</evidence>
<keyword evidence="5 9" id="KW-0067">ATP-binding</keyword>
<dbReference type="Gene3D" id="3.40.50.620">
    <property type="entry name" value="HUPs"/>
    <property type="match status" value="1"/>
</dbReference>
<comment type="pathway">
    <text evidence="1">Amino-acid biosynthesis; L-asparagine biosynthesis; L-asparagine from L-aspartate (L-Gln route): step 1/1.</text>
</comment>
<feature type="domain" description="Glutamine amidotransferase type-2" evidence="11">
    <location>
        <begin position="2"/>
        <end position="215"/>
    </location>
</feature>
<feature type="active site" description="For GATase activity" evidence="8">
    <location>
        <position position="2"/>
    </location>
</feature>
<organism evidence="12 13">
    <name type="scientific">Dyella psychrodurans</name>
    <dbReference type="NCBI Taxonomy" id="1927960"/>
    <lineage>
        <taxon>Bacteria</taxon>
        <taxon>Pseudomonadati</taxon>
        <taxon>Pseudomonadota</taxon>
        <taxon>Gammaproteobacteria</taxon>
        <taxon>Lysobacterales</taxon>
        <taxon>Rhodanobacteraceae</taxon>
        <taxon>Dyella</taxon>
    </lineage>
</organism>
<dbReference type="InterPro" id="IPR017932">
    <property type="entry name" value="GATase_2_dom"/>
</dbReference>
<dbReference type="EC" id="6.3.5.4" evidence="3"/>
<accession>A0A370X1D4</accession>
<dbReference type="InterPro" id="IPR051786">
    <property type="entry name" value="ASN_synthetase/amidase"/>
</dbReference>
<feature type="binding site" evidence="9">
    <location>
        <position position="289"/>
    </location>
    <ligand>
        <name>ATP</name>
        <dbReference type="ChEBI" id="CHEBI:30616"/>
    </ligand>
</feature>
<dbReference type="Pfam" id="PF13537">
    <property type="entry name" value="GATase_7"/>
    <property type="match status" value="1"/>
</dbReference>
<name>A0A370X1D4_9GAMM</name>
<evidence type="ECO:0000256" key="2">
    <source>
        <dbReference type="ARBA" id="ARBA00005752"/>
    </source>
</evidence>
<feature type="site" description="Important for beta-aspartyl-AMP intermediate formation" evidence="10">
    <location>
        <position position="364"/>
    </location>
</feature>
<evidence type="ECO:0000256" key="1">
    <source>
        <dbReference type="ARBA" id="ARBA00005187"/>
    </source>
</evidence>
<evidence type="ECO:0000313" key="12">
    <source>
        <dbReference type="EMBL" id="RDS82025.1"/>
    </source>
</evidence>
<dbReference type="GO" id="GO:0005524">
    <property type="term" value="F:ATP binding"/>
    <property type="evidence" value="ECO:0007669"/>
    <property type="project" value="UniProtKB-KW"/>
</dbReference>
<feature type="binding site" evidence="9">
    <location>
        <position position="102"/>
    </location>
    <ligand>
        <name>L-glutamine</name>
        <dbReference type="ChEBI" id="CHEBI:58359"/>
    </ligand>
</feature>
<keyword evidence="12" id="KW-0436">Ligase</keyword>
<feature type="binding site" evidence="9">
    <location>
        <position position="261"/>
    </location>
    <ligand>
        <name>ATP</name>
        <dbReference type="ChEBI" id="CHEBI:30616"/>
    </ligand>
</feature>
<evidence type="ECO:0000256" key="9">
    <source>
        <dbReference type="PIRSR" id="PIRSR001589-2"/>
    </source>
</evidence>
<dbReference type="AlphaFoldDB" id="A0A370X1D4"/>
<protein>
    <recommendedName>
        <fullName evidence="3">asparagine synthase (glutamine-hydrolyzing)</fullName>
        <ecNumber evidence="3">6.3.5.4</ecNumber>
    </recommendedName>
</protein>
<dbReference type="SUPFAM" id="SSF56235">
    <property type="entry name" value="N-terminal nucleophile aminohydrolases (Ntn hydrolases)"/>
    <property type="match status" value="1"/>
</dbReference>
<dbReference type="PIRSF" id="PIRSF001589">
    <property type="entry name" value="Asn_synthetase_glu-h"/>
    <property type="match status" value="1"/>
</dbReference>
<evidence type="ECO:0000256" key="10">
    <source>
        <dbReference type="PIRSR" id="PIRSR001589-3"/>
    </source>
</evidence>
<keyword evidence="4 9" id="KW-0547">Nucleotide-binding</keyword>
<dbReference type="PANTHER" id="PTHR43284:SF1">
    <property type="entry name" value="ASPARAGINE SYNTHETASE"/>
    <property type="match status" value="1"/>
</dbReference>
<keyword evidence="8" id="KW-0028">Amino-acid biosynthesis</keyword>
<dbReference type="SUPFAM" id="SSF52402">
    <property type="entry name" value="Adenine nucleotide alpha hydrolases-like"/>
    <property type="match status" value="1"/>
</dbReference>
<proteinExistence type="inferred from homology"/>
<evidence type="ECO:0000256" key="5">
    <source>
        <dbReference type="ARBA" id="ARBA00022840"/>
    </source>
</evidence>
<dbReference type="InterPro" id="IPR029055">
    <property type="entry name" value="Ntn_hydrolases_N"/>
</dbReference>
<evidence type="ECO:0000256" key="6">
    <source>
        <dbReference type="ARBA" id="ARBA00022962"/>
    </source>
</evidence>
<dbReference type="InterPro" id="IPR001962">
    <property type="entry name" value="Asn_synthase"/>
</dbReference>
<dbReference type="GO" id="GO:0004066">
    <property type="term" value="F:asparagine synthase (glutamine-hydrolyzing) activity"/>
    <property type="evidence" value="ECO:0007669"/>
    <property type="project" value="UniProtKB-EC"/>
</dbReference>
<dbReference type="NCBIfam" id="TIGR01536">
    <property type="entry name" value="asn_synth_AEB"/>
    <property type="match status" value="1"/>
</dbReference>
<evidence type="ECO:0000256" key="7">
    <source>
        <dbReference type="ARBA" id="ARBA00048741"/>
    </source>
</evidence>
<reference evidence="12 13" key="1">
    <citation type="submission" date="2018-07" db="EMBL/GenBank/DDBJ databases">
        <title>Dyella monticola sp. nov. and Dyella psychrodurans sp. nov. isolated from monsoon evergreen broad-leaved forest soil of Dinghu Mountain, China.</title>
        <authorList>
            <person name="Gao Z."/>
            <person name="Qiu L."/>
        </authorList>
    </citation>
    <scope>NUCLEOTIDE SEQUENCE [LARGE SCALE GENOMIC DNA]</scope>
    <source>
        <strain evidence="12 13">4MSK11</strain>
    </source>
</reference>
<dbReference type="Gene3D" id="3.60.20.10">
    <property type="entry name" value="Glutamine Phosphoribosylpyrophosphate, subunit 1, domain 1"/>
    <property type="match status" value="1"/>
</dbReference>
<keyword evidence="8" id="KW-0061">Asparagine biosynthesis</keyword>
<dbReference type="InterPro" id="IPR006426">
    <property type="entry name" value="Asn_synth_AEB"/>
</dbReference>
<evidence type="ECO:0000259" key="11">
    <source>
        <dbReference type="PROSITE" id="PS51278"/>
    </source>
</evidence>
<comment type="catalytic activity">
    <reaction evidence="7">
        <text>L-aspartate + L-glutamine + ATP + H2O = L-asparagine + L-glutamate + AMP + diphosphate + H(+)</text>
        <dbReference type="Rhea" id="RHEA:12228"/>
        <dbReference type="ChEBI" id="CHEBI:15377"/>
        <dbReference type="ChEBI" id="CHEBI:15378"/>
        <dbReference type="ChEBI" id="CHEBI:29985"/>
        <dbReference type="ChEBI" id="CHEBI:29991"/>
        <dbReference type="ChEBI" id="CHEBI:30616"/>
        <dbReference type="ChEBI" id="CHEBI:33019"/>
        <dbReference type="ChEBI" id="CHEBI:58048"/>
        <dbReference type="ChEBI" id="CHEBI:58359"/>
        <dbReference type="ChEBI" id="CHEBI:456215"/>
        <dbReference type="EC" id="6.3.5.4"/>
    </reaction>
</comment>
<dbReference type="PROSITE" id="PS51278">
    <property type="entry name" value="GATASE_TYPE_2"/>
    <property type="match status" value="1"/>
</dbReference>
<keyword evidence="13" id="KW-1185">Reference proteome</keyword>
<dbReference type="PANTHER" id="PTHR43284">
    <property type="entry name" value="ASPARAGINE SYNTHETASE (GLUTAMINE-HYDROLYZING)"/>
    <property type="match status" value="1"/>
</dbReference>
<dbReference type="GO" id="GO:0006529">
    <property type="term" value="P:asparagine biosynthetic process"/>
    <property type="evidence" value="ECO:0007669"/>
    <property type="project" value="UniProtKB-KW"/>
</dbReference>
<dbReference type="CDD" id="cd00712">
    <property type="entry name" value="AsnB"/>
    <property type="match status" value="1"/>
</dbReference>
<dbReference type="InterPro" id="IPR014729">
    <property type="entry name" value="Rossmann-like_a/b/a_fold"/>
</dbReference>
<comment type="similarity">
    <text evidence="2">Belongs to the asparagine synthetase family.</text>
</comment>
<dbReference type="GO" id="GO:0005829">
    <property type="term" value="C:cytosol"/>
    <property type="evidence" value="ECO:0007669"/>
    <property type="project" value="TreeGrafter"/>
</dbReference>
<dbReference type="CDD" id="cd01991">
    <property type="entry name" value="Asn_synthase_B_C"/>
    <property type="match status" value="1"/>
</dbReference>
<sequence>MCGICGLLNRDAMHPVPHLAQKTRTMLAAMTHRGPHGDAFVTRPHLAIATNRLAIRGVDQHQPPLIEHESGIVVACNGEIDNHRELRRELAEAGHAITLTTDVAVIAPLYLEKGLAFLEHLQGVFALALWDPRHQRLILARDRGGERHLYYTASDNDVCFASELASLLNVRDTPAQVDKAGVARYLRSGYCPSPQSPLKDIHKVAPGEMIIVEPTGIQHRRYWNMPAGNPPAPMPSTQDFDKVFRAAVARQSDIDVDYGVLLSGGIDSALMTSVARSIRPEKKLTAYCIRFAEASFDEGQYAAELAQHLGCDFVPVTVSAEDFPGMLRELVHATGEPLADPAWIPLSLVTQRASKDVRVLLAGEGADELFGGYPTYLGAQWASRYARLPKPVKALSEKLIEAFPTSDKKVTLSFLLKRFIRGQELDGLARHILWTASISPDWLRRLGIEPPIDDTRHEPSALLDTIQRYDFDHSLPDALMAKADRGGMLHGVEIRAPFLDQSVIEFAARLPAQARVRGLTTKVFLKRYALEYVPESVVTRRKRGLSVPLASWLRGPLREWAESRLSHKLLGEAGINTHAALELFTEHQARTSDHARAIWTLIVLSEWLQWLDQHTGVSAQPVPVRAVADMVQPTS</sequence>
<keyword evidence="6 8" id="KW-0315">Glutamine amidotransferase</keyword>
<dbReference type="EMBL" id="QRBF01000006">
    <property type="protein sequence ID" value="RDS82025.1"/>
    <property type="molecule type" value="Genomic_DNA"/>
</dbReference>